<dbReference type="EMBL" id="CAHR02000267">
    <property type="protein sequence ID" value="CCG84584.1"/>
    <property type="molecule type" value="Genomic_DNA"/>
</dbReference>
<dbReference type="GO" id="GO:0006646">
    <property type="term" value="P:phosphatidylethanolamine biosynthetic process"/>
    <property type="evidence" value="ECO:0007669"/>
    <property type="project" value="TreeGrafter"/>
</dbReference>
<sequence length="370" mass="43245">MTTTSLRQRPIAERVQSYIDRELIPIPLQVRPDHVTHDTRALLRRVFPEWKDEEVSLDQEQDGVTNMLLRCTRRSGKERTVVLVRVYGNATETMIYRDREMRNFVSLHLNGYAPKLLERFTNGLVYEFVPGRVLSKQEMSDPLYARAVARLLASWHRDMPTIKNTDQFWEVIRNWISQIPSDTAREPCEDSTESEIILRSNKRKRWIEENLVWLEKHAKSVSDHAVFSHNDLLHANIIVQDSQDGTTCDPVVAFIDYEYGCSNDMHFDVANHFLEFAGFECNWNALPTKDLQTTFLEAYLKSFKNTDSISAEEVEQELARVTAYFSVSHFYWATWALLQAAISKIDFDYEGYGERKMEAFLRERKRIEGS</sequence>
<evidence type="ECO:0000313" key="4">
    <source>
        <dbReference type="EMBL" id="CCG84584.1"/>
    </source>
</evidence>
<dbReference type="eggNOG" id="KOG4720">
    <property type="taxonomic scope" value="Eukaryota"/>
</dbReference>
<dbReference type="AlphaFoldDB" id="R4XFD4"/>
<dbReference type="SUPFAM" id="SSF56112">
    <property type="entry name" value="Protein kinase-like (PK-like)"/>
    <property type="match status" value="1"/>
</dbReference>
<comment type="similarity">
    <text evidence="2">Belongs to the choline/ethanolamine kinase family.</text>
</comment>
<dbReference type="InterPro" id="IPR011009">
    <property type="entry name" value="Kinase-like_dom_sf"/>
</dbReference>
<dbReference type="EC" id="2.7.1.82" evidence="3"/>
<dbReference type="GO" id="GO:0005737">
    <property type="term" value="C:cytoplasm"/>
    <property type="evidence" value="ECO:0007669"/>
    <property type="project" value="TreeGrafter"/>
</dbReference>
<dbReference type="Gene3D" id="3.90.1200.10">
    <property type="match status" value="1"/>
</dbReference>
<accession>R4XFD4</accession>
<dbReference type="Gene3D" id="3.30.200.20">
    <property type="entry name" value="Phosphorylase Kinase, domain 1"/>
    <property type="match status" value="1"/>
</dbReference>
<dbReference type="Proteomes" id="UP000013776">
    <property type="component" value="Unassembled WGS sequence"/>
</dbReference>
<comment type="caution">
    <text evidence="4">The sequence shown here is derived from an EMBL/GenBank/DDBJ whole genome shotgun (WGS) entry which is preliminary data.</text>
</comment>
<proteinExistence type="inferred from homology"/>
<dbReference type="CDD" id="cd05157">
    <property type="entry name" value="ETNK_euk"/>
    <property type="match status" value="1"/>
</dbReference>
<comment type="pathway">
    <text evidence="1">Phospholipid metabolism; phosphatidylethanolamine biosynthesis; phosphatidylethanolamine from ethanolamine: step 1/3.</text>
</comment>
<protein>
    <recommendedName>
        <fullName evidence="3">ethanolamine kinase</fullName>
        <ecNumber evidence="3">2.7.1.82</ecNumber>
    </recommendedName>
</protein>
<dbReference type="GO" id="GO:0004305">
    <property type="term" value="F:ethanolamine kinase activity"/>
    <property type="evidence" value="ECO:0007669"/>
    <property type="project" value="UniProtKB-EC"/>
</dbReference>
<organism evidence="4 5">
    <name type="scientific">Taphrina deformans (strain PYCC 5710 / ATCC 11124 / CBS 356.35 / IMI 108563 / JCM 9778 / NBRC 8474)</name>
    <name type="common">Peach leaf curl fungus</name>
    <name type="synonym">Lalaria deformans</name>
    <dbReference type="NCBI Taxonomy" id="1097556"/>
    <lineage>
        <taxon>Eukaryota</taxon>
        <taxon>Fungi</taxon>
        <taxon>Dikarya</taxon>
        <taxon>Ascomycota</taxon>
        <taxon>Taphrinomycotina</taxon>
        <taxon>Taphrinomycetes</taxon>
        <taxon>Taphrinales</taxon>
        <taxon>Taphrinaceae</taxon>
        <taxon>Taphrina</taxon>
    </lineage>
</organism>
<dbReference type="PANTHER" id="PTHR22603:SF66">
    <property type="entry name" value="ETHANOLAMINE KINASE"/>
    <property type="match status" value="1"/>
</dbReference>
<name>R4XFD4_TAPDE</name>
<dbReference type="VEuPathDB" id="FungiDB:TAPDE_005060"/>
<dbReference type="Pfam" id="PF01633">
    <property type="entry name" value="Choline_kinase"/>
    <property type="match status" value="1"/>
</dbReference>
<dbReference type="PANTHER" id="PTHR22603">
    <property type="entry name" value="CHOLINE/ETHANOALAMINE KINASE"/>
    <property type="match status" value="1"/>
</dbReference>
<evidence type="ECO:0000313" key="5">
    <source>
        <dbReference type="Proteomes" id="UP000013776"/>
    </source>
</evidence>
<evidence type="ECO:0000256" key="1">
    <source>
        <dbReference type="ARBA" id="ARBA00037883"/>
    </source>
</evidence>
<evidence type="ECO:0000256" key="2">
    <source>
        <dbReference type="ARBA" id="ARBA00038211"/>
    </source>
</evidence>
<reference evidence="4 5" key="1">
    <citation type="journal article" date="2013" name="MBio">
        <title>Genome sequencing of the plant pathogen Taphrina deformans, the causal agent of peach leaf curl.</title>
        <authorList>
            <person name="Cisse O.H."/>
            <person name="Almeida J.M.G.C.F."/>
            <person name="Fonseca A."/>
            <person name="Kumar A.A."/>
            <person name="Salojaervi J."/>
            <person name="Overmyer K."/>
            <person name="Hauser P.M."/>
            <person name="Pagni M."/>
        </authorList>
    </citation>
    <scope>NUCLEOTIDE SEQUENCE [LARGE SCALE GENOMIC DNA]</scope>
    <source>
        <strain evidence="5">PYCC 5710 / ATCC 11124 / CBS 356.35 / IMI 108563 / JCM 9778 / NBRC 8474</strain>
    </source>
</reference>
<gene>
    <name evidence="4" type="ORF">TAPDE_005060</name>
</gene>
<dbReference type="STRING" id="1097556.R4XFD4"/>
<evidence type="ECO:0000256" key="3">
    <source>
        <dbReference type="ARBA" id="ARBA00038874"/>
    </source>
</evidence>
<dbReference type="OrthoDB" id="10267235at2759"/>
<keyword evidence="5" id="KW-1185">Reference proteome</keyword>